<dbReference type="CDD" id="cd00144">
    <property type="entry name" value="MPP_PPP_family"/>
    <property type="match status" value="1"/>
</dbReference>
<dbReference type="Proteomes" id="UP000679749">
    <property type="component" value="Unassembled WGS sequence"/>
</dbReference>
<dbReference type="AlphaFoldDB" id="A0A942TZE9"/>
<accession>A0A942TZE9</accession>
<dbReference type="GO" id="GO:0005737">
    <property type="term" value="C:cytoplasm"/>
    <property type="evidence" value="ECO:0007669"/>
    <property type="project" value="TreeGrafter"/>
</dbReference>
<dbReference type="InterPro" id="IPR004843">
    <property type="entry name" value="Calcineurin-like_PHP"/>
</dbReference>
<evidence type="ECO:0000313" key="2">
    <source>
        <dbReference type="EMBL" id="MBS4211630.1"/>
    </source>
</evidence>
<dbReference type="GO" id="GO:0016791">
    <property type="term" value="F:phosphatase activity"/>
    <property type="evidence" value="ECO:0007669"/>
    <property type="project" value="TreeGrafter"/>
</dbReference>
<name>A0A942TZE9_9BACI</name>
<dbReference type="PANTHER" id="PTHR42850:SF4">
    <property type="entry name" value="ZINC-DEPENDENT ENDOPOLYPHOSPHATASE"/>
    <property type="match status" value="1"/>
</dbReference>
<keyword evidence="3" id="KW-1185">Reference proteome</keyword>
<reference evidence="2" key="1">
    <citation type="submission" date="2021-05" db="EMBL/GenBank/DDBJ databases">
        <title>Novel Bacillus species.</title>
        <authorList>
            <person name="Liu G."/>
        </authorList>
    </citation>
    <scope>NUCLEOTIDE SEQUENCE</scope>
    <source>
        <strain evidence="2">FJAT-49825</strain>
    </source>
</reference>
<dbReference type="InterPro" id="IPR050126">
    <property type="entry name" value="Ap4A_hydrolase"/>
</dbReference>
<dbReference type="PANTHER" id="PTHR42850">
    <property type="entry name" value="METALLOPHOSPHOESTERASE"/>
    <property type="match status" value="1"/>
</dbReference>
<dbReference type="GO" id="GO:0008803">
    <property type="term" value="F:bis(5'-nucleosyl)-tetraphosphatase (symmetrical) activity"/>
    <property type="evidence" value="ECO:0007669"/>
    <property type="project" value="TreeGrafter"/>
</dbReference>
<dbReference type="Gene3D" id="3.60.21.10">
    <property type="match status" value="1"/>
</dbReference>
<organism evidence="2 3">
    <name type="scientific">Neobacillus rhizophilus</name>
    <dbReference type="NCBI Taxonomy" id="2833579"/>
    <lineage>
        <taxon>Bacteria</taxon>
        <taxon>Bacillati</taxon>
        <taxon>Bacillota</taxon>
        <taxon>Bacilli</taxon>
        <taxon>Bacillales</taxon>
        <taxon>Bacillaceae</taxon>
        <taxon>Neobacillus</taxon>
    </lineage>
</organism>
<dbReference type="Pfam" id="PF00149">
    <property type="entry name" value="Metallophos"/>
    <property type="match status" value="1"/>
</dbReference>
<evidence type="ECO:0000259" key="1">
    <source>
        <dbReference type="Pfam" id="PF00149"/>
    </source>
</evidence>
<evidence type="ECO:0000313" key="3">
    <source>
        <dbReference type="Proteomes" id="UP000679749"/>
    </source>
</evidence>
<dbReference type="InterPro" id="IPR029052">
    <property type="entry name" value="Metallo-depent_PP-like"/>
</dbReference>
<protein>
    <submittedName>
        <fullName evidence="2">Serine/threonine protein phosphatase</fullName>
    </submittedName>
</protein>
<dbReference type="GO" id="GO:0110154">
    <property type="term" value="P:RNA decapping"/>
    <property type="evidence" value="ECO:0007669"/>
    <property type="project" value="TreeGrafter"/>
</dbReference>
<dbReference type="EMBL" id="JAGYPF010000001">
    <property type="protein sequence ID" value="MBS4211630.1"/>
    <property type="molecule type" value="Genomic_DNA"/>
</dbReference>
<dbReference type="SUPFAM" id="SSF56300">
    <property type="entry name" value="Metallo-dependent phosphatases"/>
    <property type="match status" value="1"/>
</dbReference>
<sequence>MRKIVISDIHGCAAELDQLITKTNAQPEEVIFLGDYVDTGHDSMAVLDRVQEWCSQGATALLGNHDDMFLQWLAEKEIIFYYGRVGGIATINSCLHRLGMDRVEYSELLNDMKKENDIRNIILDHFSSQISFLQSLPLFIKEQDLIFVHAGIHPKKGLEKTTKVEFLNIRDEFIYEYQHPETVIFGHTPTRRIHKQNNVYFGPNRVIGIDGGCAFDGQLNALIIKDGSFETESVLKIKEGK</sequence>
<proteinExistence type="predicted"/>
<dbReference type="RefSeq" id="WP_213116128.1">
    <property type="nucleotide sequence ID" value="NZ_JAGYPF010000001.1"/>
</dbReference>
<feature type="domain" description="Calcineurin-like phosphoesterase" evidence="1">
    <location>
        <begin position="1"/>
        <end position="206"/>
    </location>
</feature>
<comment type="caution">
    <text evidence="2">The sequence shown here is derived from an EMBL/GenBank/DDBJ whole genome shotgun (WGS) entry which is preliminary data.</text>
</comment>
<gene>
    <name evidence="2" type="ORF">KHA99_04035</name>
</gene>